<dbReference type="SMART" id="SM00212">
    <property type="entry name" value="UBCc"/>
    <property type="match status" value="1"/>
</dbReference>
<comment type="caution">
    <text evidence="5">The sequence shown here is derived from an EMBL/GenBank/DDBJ whole genome shotgun (WGS) entry which is preliminary data.</text>
</comment>
<accession>A0ABR4J5W5</accession>
<sequence>MDLGFVSSVATSQVRSDNSPKFDRCDACYVKSNPSLLGNVLRVHHDIDEPEPLTDFSIYRYTELPENDLKKFMATGMPPKGYVFVGFAEPTHGTSLIHENDLELIDRIFDIGDTVKRHLNDTKSGNIINATTNYTLEPIAFRPVDPVTGDYLSLMFTDKPLSSLDHCSTSETPKVSPCLLYDVPQSVVAREEAFSEGDYIIYHQKLGVVQEVERDAVLLLPNSTVVSPIDPSAIELPVCADPQAAISLPELKHRDLGNGNYLWTTEADFLSPGQSILTGQTNNNRVDRLFGSKGPLLQGHVLATLAEDIHIDWLCPNVFSTGSQESGPNCEVLRASALRGHAVMCDFGKSTSQGSPVARCEASFDIGERVRFRDSIAAVKYPGYQHLPKHETFGHDLNIFRVVSSKTEVVVEWQDGSCTTEAATSMRLSDVGEEELYPGKFVALKDGIKTVDRSATPSRGSVPLRLRGRTKHTLRVPHIGIVQTVDSQERIASVRWYQNPDVELIYGGEALNPHSSLGQLSDAITNVSIYELTTFPALRKFLGDTILIAPASIDQSVMSPPLTNKTTRMASHCHTSLLSTATFSEMSVYLQSMKSAMTTSEWFKNTTTIRVPPLRRRYSVQSDNAIPPVDFFGKIVAMDTSGIITVRLPGPNECRDIQVPFERILMVINLADMLSPMPIPPFDLPGIVSADKYSSRDDPWIPRVGEREDEDFSEDNSFGDDWNTEDESDGSAGSDEFFGAAEGITEVGKKEEGDIVTTSVPEICLDDPQTPCEAKFTAKNAPAPASQASTLPPLFHFPVPASSPPAFAVLEDMPPSDHRFIAGNKSESSLLRTKRIRKEFEILETSLPPDIFVRTWESRIDLLRVMIIGPKGTPYEYAPFVMDIQFTSDFPSQPPSTFFHSWTSGQGAINPNLYEDGKICLSILGTWPTKNPDEAWSPEKSTVLQILVSIIGLVLVKAPFYNEAGYEVLAADGSRSVDSFQYSEKTFLMTRKFILHALNHSVRGLEDVLTWHYLPDSSSTRPQLLRRAIHEALEMIEHHSCSSSGQSDQEPKPSTFLSHLSLGAVVMLKRHVAAFEELESYIIAQQCS</sequence>
<keyword evidence="1" id="KW-0808">Transferase</keyword>
<reference evidence="5 6" key="1">
    <citation type="submission" date="2024-07" db="EMBL/GenBank/DDBJ databases">
        <title>Section-level genome sequencing and comparative genomics of Aspergillus sections Usti and Cavernicolus.</title>
        <authorList>
            <consortium name="Lawrence Berkeley National Laboratory"/>
            <person name="Nybo J.L."/>
            <person name="Vesth T.C."/>
            <person name="Theobald S."/>
            <person name="Frisvad J.C."/>
            <person name="Larsen T.O."/>
            <person name="Kjaerboelling I."/>
            <person name="Rothschild-Mancinelli K."/>
            <person name="Lyhne E.K."/>
            <person name="Kogle M.E."/>
            <person name="Barry K."/>
            <person name="Clum A."/>
            <person name="Na H."/>
            <person name="Ledsgaard L."/>
            <person name="Lin J."/>
            <person name="Lipzen A."/>
            <person name="Kuo A."/>
            <person name="Riley R."/>
            <person name="Mondo S."/>
            <person name="LaButti K."/>
            <person name="Haridas S."/>
            <person name="Pangalinan J."/>
            <person name="Salamov A.A."/>
            <person name="Simmons B.A."/>
            <person name="Magnuson J.K."/>
            <person name="Chen J."/>
            <person name="Drula E."/>
            <person name="Henrissat B."/>
            <person name="Wiebenga A."/>
            <person name="Lubbers R.J."/>
            <person name="Gomes A.C."/>
            <person name="Makela M.R."/>
            <person name="Stajich J."/>
            <person name="Grigoriev I.V."/>
            <person name="Mortensen U.H."/>
            <person name="De vries R.P."/>
            <person name="Baker S.E."/>
            <person name="Andersen M.R."/>
        </authorList>
    </citation>
    <scope>NUCLEOTIDE SEQUENCE [LARGE SCALE GENOMIC DNA]</scope>
    <source>
        <strain evidence="5 6">CBS 600.67</strain>
    </source>
</reference>
<evidence type="ECO:0000256" key="3">
    <source>
        <dbReference type="SAM" id="MobiDB-lite"/>
    </source>
</evidence>
<evidence type="ECO:0000313" key="6">
    <source>
        <dbReference type="Proteomes" id="UP001610335"/>
    </source>
</evidence>
<feature type="compositionally biased region" description="Acidic residues" evidence="3">
    <location>
        <begin position="707"/>
        <end position="729"/>
    </location>
</feature>
<keyword evidence="6" id="KW-1185">Reference proteome</keyword>
<evidence type="ECO:0000313" key="5">
    <source>
        <dbReference type="EMBL" id="KAL2834929.1"/>
    </source>
</evidence>
<dbReference type="PANTHER" id="PTHR46116">
    <property type="entry name" value="(E3-INDEPENDENT) E2 UBIQUITIN-CONJUGATING ENZYME"/>
    <property type="match status" value="1"/>
</dbReference>
<evidence type="ECO:0000256" key="2">
    <source>
        <dbReference type="ARBA" id="ARBA00022786"/>
    </source>
</evidence>
<dbReference type="PROSITE" id="PS50127">
    <property type="entry name" value="UBC_2"/>
    <property type="match status" value="1"/>
</dbReference>
<protein>
    <recommendedName>
        <fullName evidence="4">UBC core domain-containing protein</fullName>
    </recommendedName>
</protein>
<dbReference type="PANTHER" id="PTHR46116:SF15">
    <property type="entry name" value="(E3-INDEPENDENT) E2 UBIQUITIN-CONJUGATING ENZYME"/>
    <property type="match status" value="1"/>
</dbReference>
<gene>
    <name evidence="5" type="ORF">BDW59DRAFT_1214</name>
</gene>
<evidence type="ECO:0000259" key="4">
    <source>
        <dbReference type="PROSITE" id="PS50127"/>
    </source>
</evidence>
<dbReference type="SUPFAM" id="SSF54495">
    <property type="entry name" value="UBC-like"/>
    <property type="match status" value="1"/>
</dbReference>
<dbReference type="Gene3D" id="3.10.110.10">
    <property type="entry name" value="Ubiquitin Conjugating Enzyme"/>
    <property type="match status" value="1"/>
</dbReference>
<dbReference type="Proteomes" id="UP001610335">
    <property type="component" value="Unassembled WGS sequence"/>
</dbReference>
<dbReference type="InterPro" id="IPR000608">
    <property type="entry name" value="UBC"/>
</dbReference>
<proteinExistence type="predicted"/>
<feature type="domain" description="UBC core" evidence="4">
    <location>
        <begin position="831"/>
        <end position="995"/>
    </location>
</feature>
<dbReference type="CDD" id="cd23837">
    <property type="entry name" value="UBCc_UBE2O"/>
    <property type="match status" value="1"/>
</dbReference>
<feature type="region of interest" description="Disordered" evidence="3">
    <location>
        <begin position="698"/>
        <end position="735"/>
    </location>
</feature>
<dbReference type="EMBL" id="JBFXLS010000001">
    <property type="protein sequence ID" value="KAL2834929.1"/>
    <property type="molecule type" value="Genomic_DNA"/>
</dbReference>
<name>A0ABR4J5W5_9EURO</name>
<dbReference type="Pfam" id="PF00179">
    <property type="entry name" value="UQ_con"/>
    <property type="match status" value="1"/>
</dbReference>
<keyword evidence="2" id="KW-0833">Ubl conjugation pathway</keyword>
<organism evidence="5 6">
    <name type="scientific">Aspergillus cavernicola</name>
    <dbReference type="NCBI Taxonomy" id="176166"/>
    <lineage>
        <taxon>Eukaryota</taxon>
        <taxon>Fungi</taxon>
        <taxon>Dikarya</taxon>
        <taxon>Ascomycota</taxon>
        <taxon>Pezizomycotina</taxon>
        <taxon>Eurotiomycetes</taxon>
        <taxon>Eurotiomycetidae</taxon>
        <taxon>Eurotiales</taxon>
        <taxon>Aspergillaceae</taxon>
        <taxon>Aspergillus</taxon>
        <taxon>Aspergillus subgen. Nidulantes</taxon>
    </lineage>
</organism>
<dbReference type="InterPro" id="IPR016135">
    <property type="entry name" value="UBQ-conjugating_enzyme/RWD"/>
</dbReference>
<evidence type="ECO:0000256" key="1">
    <source>
        <dbReference type="ARBA" id="ARBA00022679"/>
    </source>
</evidence>